<evidence type="ECO:0000313" key="3">
    <source>
        <dbReference type="EMBL" id="GLH96122.1"/>
    </source>
</evidence>
<dbReference type="PROSITE" id="PS51462">
    <property type="entry name" value="NUDIX"/>
    <property type="match status" value="1"/>
</dbReference>
<dbReference type="CDD" id="cd03673">
    <property type="entry name" value="NUDIX_Ap6A_hydrolase"/>
    <property type="match status" value="1"/>
</dbReference>
<dbReference type="PROSITE" id="PS00893">
    <property type="entry name" value="NUDIX_BOX"/>
    <property type="match status" value="1"/>
</dbReference>
<dbReference type="Pfam" id="PF00293">
    <property type="entry name" value="NUDIX"/>
    <property type="match status" value="1"/>
</dbReference>
<dbReference type="Gene3D" id="3.40.50.1240">
    <property type="entry name" value="Phosphoglycerate mutase-like"/>
    <property type="match status" value="1"/>
</dbReference>
<organism evidence="3 4">
    <name type="scientific">Phytohabitans aurantiacus</name>
    <dbReference type="NCBI Taxonomy" id="3016789"/>
    <lineage>
        <taxon>Bacteria</taxon>
        <taxon>Bacillati</taxon>
        <taxon>Actinomycetota</taxon>
        <taxon>Actinomycetes</taxon>
        <taxon>Micromonosporales</taxon>
        <taxon>Micromonosporaceae</taxon>
    </lineage>
</organism>
<keyword evidence="1 3" id="KW-0378">Hydrolase</keyword>
<dbReference type="EMBL" id="BSDI01000006">
    <property type="protein sequence ID" value="GLH96122.1"/>
    <property type="molecule type" value="Genomic_DNA"/>
</dbReference>
<comment type="caution">
    <text evidence="3">The sequence shown here is derived from an EMBL/GenBank/DDBJ whole genome shotgun (WGS) entry which is preliminary data.</text>
</comment>
<dbReference type="InterPro" id="IPR015797">
    <property type="entry name" value="NUDIX_hydrolase-like_dom_sf"/>
</dbReference>
<dbReference type="InterPro" id="IPR029033">
    <property type="entry name" value="His_PPase_superfam"/>
</dbReference>
<evidence type="ECO:0000259" key="2">
    <source>
        <dbReference type="PROSITE" id="PS51462"/>
    </source>
</evidence>
<evidence type="ECO:0000256" key="1">
    <source>
        <dbReference type="ARBA" id="ARBA00022801"/>
    </source>
</evidence>
<dbReference type="RefSeq" id="WP_281893260.1">
    <property type="nucleotide sequence ID" value="NZ_BSDI01000006.1"/>
</dbReference>
<proteinExistence type="predicted"/>
<dbReference type="SMART" id="SM00855">
    <property type="entry name" value="PGAM"/>
    <property type="match status" value="1"/>
</dbReference>
<dbReference type="SUPFAM" id="SSF55811">
    <property type="entry name" value="Nudix"/>
    <property type="match status" value="1"/>
</dbReference>
<dbReference type="InterPro" id="IPR000086">
    <property type="entry name" value="NUDIX_hydrolase_dom"/>
</dbReference>
<dbReference type="SUPFAM" id="SSF53254">
    <property type="entry name" value="Phosphoglycerate mutase-like"/>
    <property type="match status" value="1"/>
</dbReference>
<dbReference type="PANTHER" id="PTHR21340:SF0">
    <property type="entry name" value="BIS(5'-NUCLEOSYL)-TETRAPHOSPHATASE [ASYMMETRICAL]"/>
    <property type="match status" value="1"/>
</dbReference>
<name>A0ABQ5QPF1_9ACTN</name>
<accession>A0ABQ5QPF1</accession>
<dbReference type="GO" id="GO:0016787">
    <property type="term" value="F:hydrolase activity"/>
    <property type="evidence" value="ECO:0007669"/>
    <property type="project" value="UniProtKB-KW"/>
</dbReference>
<dbReference type="Gene3D" id="3.90.79.10">
    <property type="entry name" value="Nucleoside Triphosphate Pyrophosphohydrolase"/>
    <property type="match status" value="1"/>
</dbReference>
<dbReference type="Proteomes" id="UP001144280">
    <property type="component" value="Unassembled WGS sequence"/>
</dbReference>
<dbReference type="InterPro" id="IPR020084">
    <property type="entry name" value="NUDIX_hydrolase_CS"/>
</dbReference>
<dbReference type="Pfam" id="PF00300">
    <property type="entry name" value="His_Phos_1"/>
    <property type="match status" value="1"/>
</dbReference>
<gene>
    <name evidence="3" type="ORF">Pa4123_13950</name>
</gene>
<feature type="domain" description="Nudix hydrolase" evidence="2">
    <location>
        <begin position="5"/>
        <end position="131"/>
    </location>
</feature>
<dbReference type="InterPro" id="IPR051325">
    <property type="entry name" value="Nudix_hydrolase_domain"/>
</dbReference>
<keyword evidence="4" id="KW-1185">Reference proteome</keyword>
<sequence length="297" mass="31508">MAAIGLVRAAGGVVWRPVGGRVEVCLVHRPRYDDWSLPKGKLDSHEHPLAAAVREVVEETGVRGQPQLRLPSVRYWRNGLPKVVDYWAMRALSESEFAPNSEVDGVRWLSPSAAARLVTYPHDAQVLRHFAGLPRATCVLALVRHALAGKRGTWSGPDAARPLDATGRAQAHALAPLLALGEPRRLVSASVRRCRQTVDPLAALVDLPIEVDSRFDEPRPGQDPTAVVAGAAARLRELAASGTAAVVCSQGKVIPPALAALAGIGSAKTWATPKGSGWLLAFAGPHLIAADRLTPGT</sequence>
<evidence type="ECO:0000313" key="4">
    <source>
        <dbReference type="Proteomes" id="UP001144280"/>
    </source>
</evidence>
<reference evidence="3" key="1">
    <citation type="submission" date="2022-12" db="EMBL/GenBank/DDBJ databases">
        <title>New Phytohabitans aurantiacus sp. RD004123 nov., an actinomycete isolated from soil.</title>
        <authorList>
            <person name="Triningsih D.W."/>
            <person name="Harunari E."/>
            <person name="Igarashi Y."/>
        </authorList>
    </citation>
    <scope>NUCLEOTIDE SEQUENCE</scope>
    <source>
        <strain evidence="3">RD004123</strain>
    </source>
</reference>
<dbReference type="PANTHER" id="PTHR21340">
    <property type="entry name" value="DIADENOSINE 5,5-P1,P4-TETRAPHOSPHATE PYROPHOSPHOHYDROLASE MUTT"/>
    <property type="match status" value="1"/>
</dbReference>
<protein>
    <submittedName>
        <fullName evidence="3">NUDIX hydrolase</fullName>
    </submittedName>
</protein>
<dbReference type="InterPro" id="IPR013078">
    <property type="entry name" value="His_Pase_superF_clade-1"/>
</dbReference>